<gene>
    <name evidence="4" type="primary">cysQ</name>
    <name evidence="6" type="ordered locus">Paes_1750</name>
</gene>
<sequence>MSASLLTESLVQTAIDAALKAGAEILGIYSRDDHGVELKGDDSPLTLADKAAHRVIMQMLQDTALPVLSEEGRNIPYVERAQWERFWMVDPLDGTKEFISRNGEFTVNIALVEHGKPVMGVVYVPVLDELYVGKAGRGALLIRNAAAEPWETVTLPCGAAGDGVYRVVGSRSHLNDETLAFVEELRAEHPEIEMVQRGSSLKICMVAAGDADCYPRFGLTMEWDTAAGHAVVNAAGKRMVIAGSDDEVRYNKEDLLNPFFIVR</sequence>
<keyword evidence="4" id="KW-0472">Membrane</keyword>
<dbReference type="PROSITE" id="PS00629">
    <property type="entry name" value="IMP_1"/>
    <property type="match status" value="1"/>
</dbReference>
<feature type="binding site" evidence="5">
    <location>
        <position position="224"/>
    </location>
    <ligand>
        <name>Mg(2+)</name>
        <dbReference type="ChEBI" id="CHEBI:18420"/>
        <label>1</label>
        <note>catalytic</note>
    </ligand>
</feature>
<dbReference type="eggNOG" id="COG1218">
    <property type="taxonomic scope" value="Bacteria"/>
</dbReference>
<dbReference type="GO" id="GO:0008441">
    <property type="term" value="F:3'(2'),5'-bisphosphate nucleotidase activity"/>
    <property type="evidence" value="ECO:0007669"/>
    <property type="project" value="UniProtKB-UniRule"/>
</dbReference>
<dbReference type="PRINTS" id="PR00377">
    <property type="entry name" value="IMPHPHTASES"/>
</dbReference>
<feature type="binding site" evidence="4">
    <location>
        <position position="90"/>
    </location>
    <ligand>
        <name>Mg(2+)</name>
        <dbReference type="ChEBI" id="CHEBI:18420"/>
        <label>1</label>
    </ligand>
</feature>
<dbReference type="SUPFAM" id="SSF56655">
    <property type="entry name" value="Carbohydrate phosphatase"/>
    <property type="match status" value="1"/>
</dbReference>
<dbReference type="InterPro" id="IPR006240">
    <property type="entry name" value="CysQ"/>
</dbReference>
<dbReference type="Proteomes" id="UP000002725">
    <property type="component" value="Chromosome"/>
</dbReference>
<feature type="binding site" evidence="4">
    <location>
        <position position="224"/>
    </location>
    <ligand>
        <name>substrate</name>
    </ligand>
</feature>
<dbReference type="EC" id="3.1.3.7" evidence="4"/>
<dbReference type="PANTHER" id="PTHR43028:SF5">
    <property type="entry name" value="3'(2'),5'-BISPHOSPHATE NUCLEOTIDASE 1"/>
    <property type="match status" value="1"/>
</dbReference>
<feature type="binding site" evidence="4 5">
    <location>
        <position position="93"/>
    </location>
    <ligand>
        <name>Mg(2+)</name>
        <dbReference type="ChEBI" id="CHEBI:18420"/>
        <label>2</label>
    </ligand>
</feature>
<keyword evidence="4" id="KW-0378">Hydrolase</keyword>
<proteinExistence type="inferred from homology"/>
<dbReference type="GO" id="GO:0000103">
    <property type="term" value="P:sulfate assimilation"/>
    <property type="evidence" value="ECO:0007669"/>
    <property type="project" value="TreeGrafter"/>
</dbReference>
<feature type="binding site" evidence="4">
    <location>
        <begin position="92"/>
        <end position="95"/>
    </location>
    <ligand>
        <name>substrate</name>
    </ligand>
</feature>
<feature type="binding site" evidence="5">
    <location>
        <position position="92"/>
    </location>
    <ligand>
        <name>Mg(2+)</name>
        <dbReference type="ChEBI" id="CHEBI:18420"/>
        <label>1</label>
        <note>catalytic</note>
    </ligand>
</feature>
<feature type="binding site" evidence="4">
    <location>
        <position position="70"/>
    </location>
    <ligand>
        <name>substrate</name>
    </ligand>
</feature>
<feature type="binding site" evidence="4">
    <location>
        <position position="70"/>
    </location>
    <ligand>
        <name>Mg(2+)</name>
        <dbReference type="ChEBI" id="CHEBI:18420"/>
        <label>1</label>
    </ligand>
</feature>
<dbReference type="PANTHER" id="PTHR43028">
    <property type="entry name" value="3'(2'),5'-BISPHOSPHATE NUCLEOTIDASE 1"/>
    <property type="match status" value="1"/>
</dbReference>
<dbReference type="RefSeq" id="WP_012506300.1">
    <property type="nucleotide sequence ID" value="NC_011059.1"/>
</dbReference>
<dbReference type="Gene3D" id="3.30.540.10">
    <property type="entry name" value="Fructose-1,6-Bisphosphatase, subunit A, domain 1"/>
    <property type="match status" value="1"/>
</dbReference>
<evidence type="ECO:0000313" key="7">
    <source>
        <dbReference type="Proteomes" id="UP000002725"/>
    </source>
</evidence>
<comment type="cofactor">
    <cofactor evidence="4 5">
        <name>Mg(2+)</name>
        <dbReference type="ChEBI" id="CHEBI:18420"/>
    </cofactor>
</comment>
<evidence type="ECO:0000256" key="3">
    <source>
        <dbReference type="ARBA" id="ARBA00022842"/>
    </source>
</evidence>
<organism evidence="6 7">
    <name type="scientific">Prosthecochloris aestuarii (strain DSM 271 / SK 413)</name>
    <dbReference type="NCBI Taxonomy" id="290512"/>
    <lineage>
        <taxon>Bacteria</taxon>
        <taxon>Pseudomonadati</taxon>
        <taxon>Chlorobiota</taxon>
        <taxon>Chlorobiia</taxon>
        <taxon>Chlorobiales</taxon>
        <taxon>Chlorobiaceae</taxon>
        <taxon>Prosthecochloris</taxon>
    </lineage>
</organism>
<comment type="catalytic activity">
    <reaction evidence="1 4">
        <text>adenosine 3',5'-bisphosphate + H2O = AMP + phosphate</text>
        <dbReference type="Rhea" id="RHEA:10040"/>
        <dbReference type="ChEBI" id="CHEBI:15377"/>
        <dbReference type="ChEBI" id="CHEBI:43474"/>
        <dbReference type="ChEBI" id="CHEBI:58343"/>
        <dbReference type="ChEBI" id="CHEBI:456215"/>
        <dbReference type="EC" id="3.1.3.7"/>
    </reaction>
</comment>
<feature type="binding site" evidence="4">
    <location>
        <position position="224"/>
    </location>
    <ligand>
        <name>Mg(2+)</name>
        <dbReference type="ChEBI" id="CHEBI:18420"/>
        <label>2</label>
    </ligand>
</feature>
<feature type="binding site" evidence="5">
    <location>
        <position position="70"/>
    </location>
    <ligand>
        <name>Mg(2+)</name>
        <dbReference type="ChEBI" id="CHEBI:18420"/>
        <label>1</label>
        <note>catalytic</note>
    </ligand>
</feature>
<accession>B4S3M8</accession>
<comment type="similarity">
    <text evidence="4">Belongs to the inositol monophosphatase superfamily. CysQ family.</text>
</comment>
<dbReference type="HOGENOM" id="CLU_044118_3_0_10"/>
<dbReference type="HAMAP" id="MF_02095">
    <property type="entry name" value="CysQ"/>
    <property type="match status" value="1"/>
</dbReference>
<name>B4S3M8_PROA2</name>
<dbReference type="EMBL" id="CP001108">
    <property type="protein sequence ID" value="ACF46767.1"/>
    <property type="molecule type" value="Genomic_DNA"/>
</dbReference>
<dbReference type="KEGG" id="paa:Paes_1750"/>
<reference evidence="6" key="1">
    <citation type="submission" date="2008-06" db="EMBL/GenBank/DDBJ databases">
        <title>Complete sequence of chromosome of Prosthecochloris aestuarii DSM 271.</title>
        <authorList>
            <consortium name="US DOE Joint Genome Institute"/>
            <person name="Lucas S."/>
            <person name="Copeland A."/>
            <person name="Lapidus A."/>
            <person name="Glavina del Rio T."/>
            <person name="Dalin E."/>
            <person name="Tice H."/>
            <person name="Bruce D."/>
            <person name="Goodwin L."/>
            <person name="Pitluck S."/>
            <person name="Schmutz J."/>
            <person name="Larimer F."/>
            <person name="Land M."/>
            <person name="Hauser L."/>
            <person name="Kyrpides N."/>
            <person name="Anderson I."/>
            <person name="Liu Z."/>
            <person name="Li T."/>
            <person name="Zhao F."/>
            <person name="Overmann J."/>
            <person name="Bryant D.A."/>
            <person name="Richardson P."/>
        </authorList>
    </citation>
    <scope>NUCLEOTIDE SEQUENCE [LARGE SCALE GENOMIC DNA]</scope>
    <source>
        <strain evidence="6">DSM 271</strain>
    </source>
</reference>
<evidence type="ECO:0000256" key="1">
    <source>
        <dbReference type="ARBA" id="ARBA00001625"/>
    </source>
</evidence>
<dbReference type="InterPro" id="IPR050725">
    <property type="entry name" value="CysQ/Inositol_MonoPase"/>
</dbReference>
<dbReference type="GO" id="GO:0000287">
    <property type="term" value="F:magnesium ion binding"/>
    <property type="evidence" value="ECO:0007669"/>
    <property type="project" value="UniProtKB-UniRule"/>
</dbReference>
<evidence type="ECO:0000256" key="5">
    <source>
        <dbReference type="PIRSR" id="PIRSR600760-2"/>
    </source>
</evidence>
<dbReference type="InterPro" id="IPR000760">
    <property type="entry name" value="Inositol_monophosphatase-like"/>
</dbReference>
<dbReference type="Gene3D" id="3.40.190.80">
    <property type="match status" value="1"/>
</dbReference>
<comment type="subcellular location">
    <subcellularLocation>
        <location evidence="4">Cell inner membrane</location>
        <topology evidence="4">Peripheral membrane protein</topology>
        <orientation evidence="4">Cytoplasmic side</orientation>
    </subcellularLocation>
</comment>
<keyword evidence="2 4" id="KW-0479">Metal-binding</keyword>
<evidence type="ECO:0000256" key="4">
    <source>
        <dbReference type="HAMAP-Rule" id="MF_02095"/>
    </source>
</evidence>
<keyword evidence="3 4" id="KW-0460">Magnesium</keyword>
<keyword evidence="4" id="KW-1003">Cell membrane</keyword>
<evidence type="ECO:0000313" key="6">
    <source>
        <dbReference type="EMBL" id="ACF46767.1"/>
    </source>
</evidence>
<keyword evidence="4" id="KW-0997">Cell inner membrane</keyword>
<comment type="function">
    <text evidence="4">Converts adenosine-3',5'-bisphosphate (PAP) to AMP.</text>
</comment>
<feature type="binding site" evidence="4 5">
    <location>
        <position position="90"/>
    </location>
    <ligand>
        <name>Mg(2+)</name>
        <dbReference type="ChEBI" id="CHEBI:18420"/>
        <label>2</label>
    </ligand>
</feature>
<dbReference type="GO" id="GO:0050427">
    <property type="term" value="P:3'-phosphoadenosine 5'-phosphosulfate metabolic process"/>
    <property type="evidence" value="ECO:0007669"/>
    <property type="project" value="TreeGrafter"/>
</dbReference>
<feature type="binding site" evidence="4">
    <location>
        <position position="92"/>
    </location>
    <ligand>
        <name>Mg(2+)</name>
        <dbReference type="ChEBI" id="CHEBI:18420"/>
        <label>1</label>
    </ligand>
</feature>
<dbReference type="InterPro" id="IPR020583">
    <property type="entry name" value="Inositol_monoP_metal-BS"/>
</dbReference>
<keyword evidence="7" id="KW-1185">Reference proteome</keyword>
<dbReference type="AlphaFoldDB" id="B4S3M8"/>
<dbReference type="Pfam" id="PF00459">
    <property type="entry name" value="Inositol_P"/>
    <property type="match status" value="1"/>
</dbReference>
<dbReference type="STRING" id="290512.Paes_1750"/>
<evidence type="ECO:0000256" key="2">
    <source>
        <dbReference type="ARBA" id="ARBA00022723"/>
    </source>
</evidence>
<dbReference type="NCBIfam" id="TIGR01331">
    <property type="entry name" value="bisphos_cysQ"/>
    <property type="match status" value="1"/>
</dbReference>
<dbReference type="GO" id="GO:0005886">
    <property type="term" value="C:plasma membrane"/>
    <property type="evidence" value="ECO:0007669"/>
    <property type="project" value="UniProtKB-SubCell"/>
</dbReference>
<protein>
    <recommendedName>
        <fullName evidence="4">3'(2'),5'-bisphosphate nucleotidase CysQ</fullName>
        <ecNumber evidence="4">3.1.3.7</ecNumber>
    </recommendedName>
    <alternativeName>
        <fullName evidence="4">3'(2'),5-bisphosphonucleoside 3'(2')-phosphohydrolase</fullName>
    </alternativeName>
    <alternativeName>
        <fullName evidence="4">3'-phosphoadenosine 5'-phosphate phosphatase</fullName>
        <shortName evidence="4">PAP phosphatase</shortName>
    </alternativeName>
</protein>
<dbReference type="CDD" id="cd01638">
    <property type="entry name" value="CysQ"/>
    <property type="match status" value="1"/>
</dbReference>